<accession>A0A9D4Z2X4</accession>
<dbReference type="SUPFAM" id="SSF52058">
    <property type="entry name" value="L domain-like"/>
    <property type="match status" value="1"/>
</dbReference>
<dbReference type="CDD" id="cd23767">
    <property type="entry name" value="IQCD"/>
    <property type="match status" value="1"/>
</dbReference>
<dbReference type="Gene3D" id="3.30.730.10">
    <property type="entry name" value="AP2/ERF domain"/>
    <property type="match status" value="1"/>
</dbReference>
<dbReference type="OrthoDB" id="10038011at2759"/>
<dbReference type="InterPro" id="IPR016177">
    <property type="entry name" value="DNA-bd_dom_sf"/>
</dbReference>
<dbReference type="InterPro" id="IPR001471">
    <property type="entry name" value="AP2/ERF_dom"/>
</dbReference>
<keyword evidence="12" id="KW-1185">Reference proteome</keyword>
<feature type="region of interest" description="Disordered" evidence="9">
    <location>
        <begin position="28"/>
        <end position="53"/>
    </location>
</feature>
<feature type="region of interest" description="Disordered" evidence="9">
    <location>
        <begin position="66"/>
        <end position="124"/>
    </location>
</feature>
<protein>
    <recommendedName>
        <fullName evidence="10">AP2/ERF domain-containing protein</fullName>
    </recommendedName>
</protein>
<gene>
    <name evidence="11" type="ORF">D9Q98_001264</name>
</gene>
<evidence type="ECO:0000256" key="5">
    <source>
        <dbReference type="ARBA" id="ARBA00023015"/>
    </source>
</evidence>
<evidence type="ECO:0000256" key="7">
    <source>
        <dbReference type="ARBA" id="ARBA00023163"/>
    </source>
</evidence>
<dbReference type="Proteomes" id="UP001055712">
    <property type="component" value="Unassembled WGS sequence"/>
</dbReference>
<dbReference type="GO" id="GO:0005930">
    <property type="term" value="C:axoneme"/>
    <property type="evidence" value="ECO:0007669"/>
    <property type="project" value="UniProtKB-SubCell"/>
</dbReference>
<dbReference type="Gene3D" id="1.20.5.190">
    <property type="match status" value="1"/>
</dbReference>
<comment type="subcellular location">
    <subcellularLocation>
        <location evidence="2">Cytoplasm</location>
        <location evidence="2">Cytoskeleton</location>
        <location evidence="2">Cilium axoneme</location>
    </subcellularLocation>
    <subcellularLocation>
        <location evidence="1">Nucleus</location>
    </subcellularLocation>
</comment>
<feature type="region of interest" description="Disordered" evidence="9">
    <location>
        <begin position="1427"/>
        <end position="1452"/>
    </location>
</feature>
<feature type="compositionally biased region" description="Polar residues" evidence="9">
    <location>
        <begin position="1208"/>
        <end position="1224"/>
    </location>
</feature>
<evidence type="ECO:0000256" key="8">
    <source>
        <dbReference type="ARBA" id="ARBA00023242"/>
    </source>
</evidence>
<dbReference type="InterPro" id="IPR000048">
    <property type="entry name" value="IQ_motif_EF-hand-BS"/>
</dbReference>
<keyword evidence="7" id="KW-0804">Transcription</keyword>
<feature type="region of interest" description="Disordered" evidence="9">
    <location>
        <begin position="1795"/>
        <end position="1821"/>
    </location>
</feature>
<evidence type="ECO:0000256" key="4">
    <source>
        <dbReference type="ARBA" id="ARBA00022737"/>
    </source>
</evidence>
<evidence type="ECO:0000256" key="1">
    <source>
        <dbReference type="ARBA" id="ARBA00004123"/>
    </source>
</evidence>
<keyword evidence="4" id="KW-0677">Repeat</keyword>
<dbReference type="Pfam" id="PF00612">
    <property type="entry name" value="IQ"/>
    <property type="match status" value="3"/>
</dbReference>
<dbReference type="Gene3D" id="3.80.10.10">
    <property type="entry name" value="Ribonuclease Inhibitor"/>
    <property type="match status" value="2"/>
</dbReference>
<evidence type="ECO:0000313" key="11">
    <source>
        <dbReference type="EMBL" id="KAI3438847.1"/>
    </source>
</evidence>
<sequence length="1821" mass="192907">MDSDEELAAPAASLSERLHRLTQRRRAAAAELEASSDEEAQAPSMSGAMQALRDLIEQRDVGLVPADNSEVEQSTAVADSRDSTPTVTLEPAAAVSPKARASMPRFGNSEAESADGTSTPAGGFASAACTSTCPKAGPLERQMQGATGLPVVYEANITEAPQVHLNALLAQQAAAAELRKRQRQERQAQLLRVQLAFAQQHMAVWRICRAWHLHLGSPARLRRAAAATAVQAAWRGFVSRRLSAALLIHARQRRALLAALRLAITAKQQQQAREFAEQLTALGCGLEARELTAGLELQASPAALALQRSAVHGSGADFQAAAAEAGEYSDLMAGLQQASSVFQARVAAAELEVERTLQEATIAEFQQAAAAAAALGASATLLQHAQQRMTHRNLQASAWLRAAVNAIPFSEATFDGFLQLAHRYGLHGDVQRAQRALQLRRRRAALRLLEAAEQADAVAVETSCVSAEQLGLAAEAEAARERLGQRQSGSLHALLQASHHGCLQQFTAAADMSERLGWQALQRPLLARMVAAAQQATGGGDSAAGEPAEASTAQLAGCGLAILDLAAMSSAMPVSSGLARLRHLDLSENRLTSAALAAASLSVAVPLLTELKLAGNQVTDLAWMGFLANLLRLDISHNSLCSLEGLAEAAPLLQLLEASHNTLTSLPQNLHLIFLREMWLEGNQLAEAAPAWPWLPSLQHLHLGSCCLSTPPPLQGFHWLHTLDLSCNRLASLPDLLTALAPLRGCLKQLNVSDNPLSQQQASHQQLPAAACGQHQPHQRSGCRGSLLAALPLLQQLDSQPVTEAEQQHRRLAAAARWRPSLALSRSSCIAEQNSMDWDVLTLLWMLHQPGVAIMSEQSGRQQHAFDALAAHQRPPGETQCSLSLAAALAAVQHAASLGACGVSERLRRTYSSCIRISHDGSRLPHLHLLHEQYQLLAAAGPSAAQDLQLINASHYQRLYSRLQAAATAIQAAWRHYAACAQARRLAEQQQASREQAAAAGIQAAWRGWVCRMRGSSLVQGRLASWRHQWREAQQLALCHQQHLAAARIQAAWRGWQVRNLVLQARAALLLQHGRGSAFTDDSLEHELPDSPLSLSSFQDSSSRPEALCPELAVGASEVLGHARAWGAAGTIPDAAIGVAQPQPTSVGSASQPSCSQQAQGAAQEPGGDQAAGGDEDDWEFSDPATAAAFAQMRQSEPRTALAGVSHPPSSGAVTPSSPHNLNSPVLPSCTSSLGGSTHQNHELLEPMLQMQQLGLPWPSHRLSNSSFSPQFGAASATQTEALSFLQQHDLLAVLEAPPTEAQLRHLLTIAPSNAGALPDQAVDAEVAAAAVPVAVSAAPSRCGAPIQGAHAQAGSLRQYDKQRLMRQPMQQQDQQLFSHRYGGSSAAVPVSKRAQPWAGIDASTTRAQRRSGSGCLTSIDAASEGSGGAQPLHFHAGGASGLASQHPDSGGVKGVTWDRQLNQWRAGVPTDWACQIGDYEVGQAWDEVAQRHGGTTPSSVQQAQIQEARVVPVALGLPAEAGTGEQSFASLPDAVSLGAAGQPLQHQGWQRQGSGLPSGVAGCSGSMPGWPQMGPLKLGSSGRKRQRAADDASVPSLQHLYADDTAGLVGVHRVATAHGPKWRAVLSLNLGLHSSAVEAATAHDKAALSASGFLAPLNSNLQAACAAAAAATAEGRRLALQQQEQQEDATVPQQHEIRYRGVLHRSGTAPGILGAGCGTWLALLDLGGSPYELGPFVSALEAARAFDRYSILLHGATAETNFPAWEYLASTSECQALVAAVTRVQQQAQRQAQQQAQQPYKWQATPQAKRHQTPPPDACW</sequence>
<dbReference type="GO" id="GO:0003700">
    <property type="term" value="F:DNA-binding transcription factor activity"/>
    <property type="evidence" value="ECO:0007669"/>
    <property type="project" value="InterPro"/>
</dbReference>
<evidence type="ECO:0000256" key="9">
    <source>
        <dbReference type="SAM" id="MobiDB-lite"/>
    </source>
</evidence>
<organism evidence="11 12">
    <name type="scientific">Chlorella vulgaris</name>
    <name type="common">Green alga</name>
    <dbReference type="NCBI Taxonomy" id="3077"/>
    <lineage>
        <taxon>Eukaryota</taxon>
        <taxon>Viridiplantae</taxon>
        <taxon>Chlorophyta</taxon>
        <taxon>core chlorophytes</taxon>
        <taxon>Trebouxiophyceae</taxon>
        <taxon>Chlorellales</taxon>
        <taxon>Chlorellaceae</taxon>
        <taxon>Chlorella clade</taxon>
        <taxon>Chlorella</taxon>
    </lineage>
</organism>
<dbReference type="PANTHER" id="PTHR15454">
    <property type="entry name" value="NISCHARIN RELATED"/>
    <property type="match status" value="1"/>
</dbReference>
<dbReference type="SMART" id="SM00015">
    <property type="entry name" value="IQ"/>
    <property type="match status" value="4"/>
</dbReference>
<evidence type="ECO:0000256" key="3">
    <source>
        <dbReference type="ARBA" id="ARBA00022614"/>
    </source>
</evidence>
<keyword evidence="8" id="KW-0539">Nucleus</keyword>
<feature type="region of interest" description="Disordered" evidence="9">
    <location>
        <begin position="1548"/>
        <end position="1593"/>
    </location>
</feature>
<dbReference type="GO" id="GO:0003677">
    <property type="term" value="F:DNA binding"/>
    <property type="evidence" value="ECO:0007669"/>
    <property type="project" value="UniProtKB-KW"/>
</dbReference>
<feature type="compositionally biased region" description="Low complexity" evidence="9">
    <location>
        <begin position="1149"/>
        <end position="1173"/>
    </location>
</feature>
<evidence type="ECO:0000256" key="2">
    <source>
        <dbReference type="ARBA" id="ARBA00004430"/>
    </source>
</evidence>
<dbReference type="PROSITE" id="PS51450">
    <property type="entry name" value="LRR"/>
    <property type="match status" value="2"/>
</dbReference>
<feature type="compositionally biased region" description="Polar residues" evidence="9">
    <location>
        <begin position="71"/>
        <end position="87"/>
    </location>
</feature>
<dbReference type="PROSITE" id="PS50096">
    <property type="entry name" value="IQ"/>
    <property type="match status" value="4"/>
</dbReference>
<feature type="region of interest" description="Disordered" evidence="9">
    <location>
        <begin position="1140"/>
        <end position="1224"/>
    </location>
</feature>
<proteinExistence type="predicted"/>
<dbReference type="InterPro" id="IPR003591">
    <property type="entry name" value="Leu-rich_rpt_typical-subtyp"/>
</dbReference>
<keyword evidence="6" id="KW-0238">DNA-binding</keyword>
<dbReference type="InterPro" id="IPR032675">
    <property type="entry name" value="LRR_dom_sf"/>
</dbReference>
<feature type="domain" description="AP2/ERF" evidence="10">
    <location>
        <begin position="1699"/>
        <end position="1764"/>
    </location>
</feature>
<dbReference type="PANTHER" id="PTHR15454:SF56">
    <property type="entry name" value="PROTEIN PHOSPHATASE 1 REGULATORY SUBUNIT 7-RELATED"/>
    <property type="match status" value="1"/>
</dbReference>
<name>A0A9D4Z2X4_CHLVU</name>
<keyword evidence="5" id="KW-0805">Transcription regulation</keyword>
<evidence type="ECO:0000259" key="10">
    <source>
        <dbReference type="PROSITE" id="PS51032"/>
    </source>
</evidence>
<evidence type="ECO:0000256" key="6">
    <source>
        <dbReference type="ARBA" id="ARBA00023125"/>
    </source>
</evidence>
<reference evidence="11" key="1">
    <citation type="journal article" date="2019" name="Plant J.">
        <title>Chlorella vulgaris genome assembly and annotation reveals the molecular basis for metabolic acclimation to high light conditions.</title>
        <authorList>
            <person name="Cecchin M."/>
            <person name="Marcolungo L."/>
            <person name="Rossato M."/>
            <person name="Girolomoni L."/>
            <person name="Cosentino E."/>
            <person name="Cuine S."/>
            <person name="Li-Beisson Y."/>
            <person name="Delledonne M."/>
            <person name="Ballottari M."/>
        </authorList>
    </citation>
    <scope>NUCLEOTIDE SEQUENCE</scope>
    <source>
        <strain evidence="11">211/11P</strain>
    </source>
</reference>
<reference evidence="11" key="2">
    <citation type="submission" date="2020-11" db="EMBL/GenBank/DDBJ databases">
        <authorList>
            <person name="Cecchin M."/>
            <person name="Marcolungo L."/>
            <person name="Rossato M."/>
            <person name="Girolomoni L."/>
            <person name="Cosentino E."/>
            <person name="Cuine S."/>
            <person name="Li-Beisson Y."/>
            <person name="Delledonne M."/>
            <person name="Ballottari M."/>
        </authorList>
    </citation>
    <scope>NUCLEOTIDE SEQUENCE</scope>
    <source>
        <strain evidence="11">211/11P</strain>
        <tissue evidence="11">Whole cell</tissue>
    </source>
</reference>
<comment type="caution">
    <text evidence="11">The sequence shown here is derived from an EMBL/GenBank/DDBJ whole genome shotgun (WGS) entry which is preliminary data.</text>
</comment>
<dbReference type="SMART" id="SM00369">
    <property type="entry name" value="LRR_TYP"/>
    <property type="match status" value="4"/>
</dbReference>
<dbReference type="GO" id="GO:0005634">
    <property type="term" value="C:nucleus"/>
    <property type="evidence" value="ECO:0007669"/>
    <property type="project" value="UniProtKB-SubCell"/>
</dbReference>
<dbReference type="EMBL" id="SIDB01000001">
    <property type="protein sequence ID" value="KAI3438847.1"/>
    <property type="molecule type" value="Genomic_DNA"/>
</dbReference>
<keyword evidence="3" id="KW-0433">Leucine-rich repeat</keyword>
<evidence type="ECO:0000313" key="12">
    <source>
        <dbReference type="Proteomes" id="UP001055712"/>
    </source>
</evidence>
<dbReference type="SUPFAM" id="SSF54171">
    <property type="entry name" value="DNA-binding domain"/>
    <property type="match status" value="1"/>
</dbReference>
<dbReference type="PROSITE" id="PS51032">
    <property type="entry name" value="AP2_ERF"/>
    <property type="match status" value="1"/>
</dbReference>
<dbReference type="InterPro" id="IPR001611">
    <property type="entry name" value="Leu-rich_rpt"/>
</dbReference>
<dbReference type="InterPro" id="IPR036955">
    <property type="entry name" value="AP2/ERF_dom_sf"/>
</dbReference>